<proteinExistence type="inferred from homology"/>
<evidence type="ECO:0000259" key="3">
    <source>
        <dbReference type="PROSITE" id="PS50208"/>
    </source>
</evidence>
<keyword evidence="5" id="KW-1185">Reference proteome</keyword>
<dbReference type="InterPro" id="IPR001309">
    <property type="entry name" value="Pept_C14_p20"/>
</dbReference>
<comment type="similarity">
    <text evidence="1">Belongs to the peptidase C14A family.</text>
</comment>
<dbReference type="EMBL" id="JALGBI010000003">
    <property type="protein sequence ID" value="MCJ0765850.1"/>
    <property type="molecule type" value="Genomic_DNA"/>
</dbReference>
<evidence type="ECO:0000313" key="4">
    <source>
        <dbReference type="EMBL" id="MCJ0765850.1"/>
    </source>
</evidence>
<feature type="domain" description="Caspase family p20" evidence="3">
    <location>
        <begin position="17"/>
        <end position="147"/>
    </location>
</feature>
<dbReference type="Proteomes" id="UP001139447">
    <property type="component" value="Unassembled WGS sequence"/>
</dbReference>
<reference evidence="4" key="1">
    <citation type="submission" date="2022-03" db="EMBL/GenBank/DDBJ databases">
        <authorList>
            <person name="Woo C.Y."/>
        </authorList>
    </citation>
    <scope>NUCLEOTIDE SEQUENCE</scope>
    <source>
        <strain evidence="4">CYS-02</strain>
    </source>
</reference>
<dbReference type="Pfam" id="PF00656">
    <property type="entry name" value="Peptidase_C14"/>
    <property type="match status" value="1"/>
</dbReference>
<evidence type="ECO:0000256" key="1">
    <source>
        <dbReference type="ARBA" id="ARBA00010134"/>
    </source>
</evidence>
<dbReference type="PROSITE" id="PS50208">
    <property type="entry name" value="CASPASE_P20"/>
    <property type="match status" value="1"/>
</dbReference>
<dbReference type="InterPro" id="IPR011600">
    <property type="entry name" value="Pept_C14_caspase"/>
</dbReference>
<dbReference type="PANTHER" id="PTHR22576">
    <property type="entry name" value="MUCOSA ASSOCIATED LYMPHOID TISSUE LYMPHOMA TRANSLOCATION PROTEIN 1/PARACASPASE"/>
    <property type="match status" value="1"/>
</dbReference>
<dbReference type="PANTHER" id="PTHR22576:SF37">
    <property type="entry name" value="MUCOSA-ASSOCIATED LYMPHOID TISSUE LYMPHOMA TRANSLOCATION PROTEIN 1"/>
    <property type="match status" value="1"/>
</dbReference>
<organism evidence="4 5">
    <name type="scientific">Variovorax terrae</name>
    <dbReference type="NCBI Taxonomy" id="2923278"/>
    <lineage>
        <taxon>Bacteria</taxon>
        <taxon>Pseudomonadati</taxon>
        <taxon>Pseudomonadota</taxon>
        <taxon>Betaproteobacteria</taxon>
        <taxon>Burkholderiales</taxon>
        <taxon>Comamonadaceae</taxon>
        <taxon>Variovorax</taxon>
    </lineage>
</organism>
<protein>
    <submittedName>
        <fullName evidence="4">Caspase family protein</fullName>
    </submittedName>
</protein>
<name>A0A9X1VYS7_9BURK</name>
<dbReference type="InterPro" id="IPR029030">
    <property type="entry name" value="Caspase-like_dom_sf"/>
</dbReference>
<dbReference type="Gene3D" id="3.40.50.1460">
    <property type="match status" value="1"/>
</dbReference>
<comment type="caution">
    <text evidence="4">The sequence shown here is derived from an EMBL/GenBank/DDBJ whole genome shotgun (WGS) entry which is preliminary data.</text>
</comment>
<dbReference type="SMART" id="SM00115">
    <property type="entry name" value="CASc"/>
    <property type="match status" value="1"/>
</dbReference>
<evidence type="ECO:0000313" key="5">
    <source>
        <dbReference type="Proteomes" id="UP001139447"/>
    </source>
</evidence>
<dbReference type="RefSeq" id="WP_243309440.1">
    <property type="nucleotide sequence ID" value="NZ_JALGBI010000003.1"/>
</dbReference>
<dbReference type="GO" id="GO:0004197">
    <property type="term" value="F:cysteine-type endopeptidase activity"/>
    <property type="evidence" value="ECO:0007669"/>
    <property type="project" value="InterPro"/>
</dbReference>
<gene>
    <name evidence="4" type="ORF">MMF98_21760</name>
</gene>
<dbReference type="GO" id="GO:0006508">
    <property type="term" value="P:proteolysis"/>
    <property type="evidence" value="ECO:0007669"/>
    <property type="project" value="InterPro"/>
</dbReference>
<sequence length="667" mass="71400">MLLAAALAGIRTAQAQESRMALLIGNAQYKFSPLRNPVNDVRLMEAALKEAGFQVQRAENVSRRDMQRLIRAFGDRLKQSGGVGLFYFSGHGLQMKGANYLVPVDADIRAEEEVAYDSVDAQSVLDKMEAAGNRMNLLILDACRSNPFPNSSRAAAVGLAQMNAPSGSLVAYSTAPGSVALDGRGSNSPYTQHLAQAIVQPGVPVEEVFKQVRTAVRRETRNAQTPWENTALEGQFFFKPSLVQTSATAPAQPPGTTDPAAIDLAFWDSIKASSQAAELEAYLSQFPEGRFAALARARLASAKPAGGSVQASPGPMAASLLPPGPSSRNAEGRLTIKNELTGQQSVVDVRVATETESATTYSSGDVIANDGRALTARFGSYVGTAMSGALWRFPLRAGDGGTAQLQFEGGSTWGDFSWRVVSVANGIAKIEAQIGIPSNGLVRARRFGTWRAEFREQETLASRSQLQVRLDSGGAQSPDVVSTVWQPNAVPASALGNSAVLGRMLIRDALYGQTQEIGVEVTERTPRRTTYSTGDVIEANGQVTAVRLGDLVASVRSGRLWRLPLQAGESGSAALDIRGQKVPGSIEWRVVSRQGDTAVLEATLNYYAVTAAGTAHNLETSRRYGTWTGTFRDELPLAASYRMETRNMTYRGIPDTLIGEVQRVVAK</sequence>
<evidence type="ECO:0000256" key="2">
    <source>
        <dbReference type="SAM" id="MobiDB-lite"/>
    </source>
</evidence>
<dbReference type="AlphaFoldDB" id="A0A9X1VYS7"/>
<feature type="region of interest" description="Disordered" evidence="2">
    <location>
        <begin position="305"/>
        <end position="331"/>
    </location>
</feature>
<dbReference type="InterPro" id="IPR052039">
    <property type="entry name" value="Caspase-related_regulators"/>
</dbReference>
<accession>A0A9X1VYS7</accession>
<dbReference type="InterPro" id="IPR015917">
    <property type="entry name" value="Pept_C14A"/>
</dbReference>
<dbReference type="SUPFAM" id="SSF52129">
    <property type="entry name" value="Caspase-like"/>
    <property type="match status" value="1"/>
</dbReference>